<evidence type="ECO:0000256" key="2">
    <source>
        <dbReference type="PROSITE-ProRule" id="PRU00703"/>
    </source>
</evidence>
<feature type="domain" description="CBS" evidence="4">
    <location>
        <begin position="1"/>
        <end position="65"/>
    </location>
</feature>
<keyword evidence="1 2" id="KW-0129">CBS domain</keyword>
<accession>A0ABP6D4T0</accession>
<sequence length="171" mass="18191">MTTAREILHAGAACIQENETLQDAARRMRELDVGALPICGEDDRLHRIITDRDIVVKCLARGKDPRTVTAGRLKQGKPITIEAQADANQALQARGIPFRVGSWVGVHAGPHIPTLRPSTGYPKGRPGHPSERVVPFTRSARRPPGSGSGVSGCARPVPAAGRGGWCGGGRR</sequence>
<comment type="caution">
    <text evidence="5">The sequence shown here is derived from an EMBL/GenBank/DDBJ whole genome shotgun (WGS) entry which is preliminary data.</text>
</comment>
<evidence type="ECO:0000259" key="4">
    <source>
        <dbReference type="PROSITE" id="PS51371"/>
    </source>
</evidence>
<feature type="region of interest" description="Disordered" evidence="3">
    <location>
        <begin position="114"/>
        <end position="171"/>
    </location>
</feature>
<dbReference type="SUPFAM" id="SSF54631">
    <property type="entry name" value="CBS-domain pair"/>
    <property type="match status" value="1"/>
</dbReference>
<evidence type="ECO:0000313" key="6">
    <source>
        <dbReference type="Proteomes" id="UP001500151"/>
    </source>
</evidence>
<evidence type="ECO:0000313" key="5">
    <source>
        <dbReference type="EMBL" id="GAA2632213.1"/>
    </source>
</evidence>
<feature type="compositionally biased region" description="Gly residues" evidence="3">
    <location>
        <begin position="161"/>
        <end position="171"/>
    </location>
</feature>
<dbReference type="PROSITE" id="PS51371">
    <property type="entry name" value="CBS"/>
    <property type="match status" value="1"/>
</dbReference>
<reference evidence="6" key="1">
    <citation type="journal article" date="2019" name="Int. J. Syst. Evol. Microbiol.">
        <title>The Global Catalogue of Microorganisms (GCM) 10K type strain sequencing project: providing services to taxonomists for standard genome sequencing and annotation.</title>
        <authorList>
            <consortium name="The Broad Institute Genomics Platform"/>
            <consortium name="The Broad Institute Genome Sequencing Center for Infectious Disease"/>
            <person name="Wu L."/>
            <person name="Ma J."/>
        </authorList>
    </citation>
    <scope>NUCLEOTIDE SEQUENCE [LARGE SCALE GENOMIC DNA]</scope>
    <source>
        <strain evidence="6">JCM 4524</strain>
    </source>
</reference>
<dbReference type="Proteomes" id="UP001500151">
    <property type="component" value="Unassembled WGS sequence"/>
</dbReference>
<dbReference type="EMBL" id="BAAASJ010000027">
    <property type="protein sequence ID" value="GAA2632213.1"/>
    <property type="molecule type" value="Genomic_DNA"/>
</dbReference>
<evidence type="ECO:0000256" key="1">
    <source>
        <dbReference type="ARBA" id="ARBA00023122"/>
    </source>
</evidence>
<gene>
    <name evidence="5" type="ORF">GCM10010307_25280</name>
</gene>
<dbReference type="PANTHER" id="PTHR43080">
    <property type="entry name" value="CBS DOMAIN-CONTAINING PROTEIN CBSX3, MITOCHONDRIAL"/>
    <property type="match status" value="1"/>
</dbReference>
<proteinExistence type="predicted"/>
<dbReference type="Pfam" id="PF00571">
    <property type="entry name" value="CBS"/>
    <property type="match status" value="1"/>
</dbReference>
<evidence type="ECO:0000256" key="3">
    <source>
        <dbReference type="SAM" id="MobiDB-lite"/>
    </source>
</evidence>
<dbReference type="InterPro" id="IPR046342">
    <property type="entry name" value="CBS_dom_sf"/>
</dbReference>
<dbReference type="SMART" id="SM00116">
    <property type="entry name" value="CBS"/>
    <property type="match status" value="1"/>
</dbReference>
<dbReference type="Gene3D" id="3.10.580.10">
    <property type="entry name" value="CBS-domain"/>
    <property type="match status" value="1"/>
</dbReference>
<protein>
    <recommendedName>
        <fullName evidence="4">CBS domain-containing protein</fullName>
    </recommendedName>
</protein>
<organism evidence="5 6">
    <name type="scientific">Streptomyces vastus</name>
    <dbReference type="NCBI Taxonomy" id="285451"/>
    <lineage>
        <taxon>Bacteria</taxon>
        <taxon>Bacillati</taxon>
        <taxon>Actinomycetota</taxon>
        <taxon>Actinomycetes</taxon>
        <taxon>Kitasatosporales</taxon>
        <taxon>Streptomycetaceae</taxon>
        <taxon>Streptomyces</taxon>
    </lineage>
</organism>
<dbReference type="InterPro" id="IPR000644">
    <property type="entry name" value="CBS_dom"/>
</dbReference>
<name>A0ABP6D4T0_9ACTN</name>
<dbReference type="PANTHER" id="PTHR43080:SF2">
    <property type="entry name" value="CBS DOMAIN-CONTAINING PROTEIN"/>
    <property type="match status" value="1"/>
</dbReference>
<dbReference type="InterPro" id="IPR051257">
    <property type="entry name" value="Diverse_CBS-Domain"/>
</dbReference>
<keyword evidence="6" id="KW-1185">Reference proteome</keyword>